<dbReference type="STRING" id="234267.Acid_5414"/>
<dbReference type="SUPFAM" id="SSF89392">
    <property type="entry name" value="Prokaryotic lipoproteins and lipoprotein localization factors"/>
    <property type="match status" value="1"/>
</dbReference>
<evidence type="ECO:0000256" key="2">
    <source>
        <dbReference type="SAM" id="MobiDB-lite"/>
    </source>
</evidence>
<dbReference type="InParanoid" id="Q01VF2"/>
<dbReference type="EMBL" id="CP000473">
    <property type="protein sequence ID" value="ABJ86363.1"/>
    <property type="molecule type" value="Genomic_DNA"/>
</dbReference>
<proteinExistence type="predicted"/>
<keyword evidence="1" id="KW-0732">Signal</keyword>
<gene>
    <name evidence="3" type="ordered locus">Acid_5414</name>
</gene>
<dbReference type="InterPro" id="IPR029046">
    <property type="entry name" value="LolA/LolB/LppX"/>
</dbReference>
<evidence type="ECO:0000313" key="3">
    <source>
        <dbReference type="EMBL" id="ABJ86363.1"/>
    </source>
</evidence>
<feature type="region of interest" description="Disordered" evidence="2">
    <location>
        <begin position="232"/>
        <end position="255"/>
    </location>
</feature>
<sequence precursor="true">MHLLTLALLCAAAAAGQAQGKKAAKSGTALEPKAIEILKAASSRLAAARTLSFTAVVTHESPSRFGIPLESTTTSDVTVRRPDKVRVITAGDGPRSELYYDGKTIMSFAPAANQVAVAEAPPTIEAAFEAAYKSAEIYFPFTDLIVADPYSGIARDGLSQAFYLGQSKVVGATTTDIVAYVRGGVFLQVWIGAEDKLPRMINAVYLHDPLQLRHRLEISNWLLDGPAPEDEFASPDAAGARRIPFSHPAARPPRP</sequence>
<protein>
    <submittedName>
        <fullName evidence="3">Periplasmic protein-like protein</fullName>
    </submittedName>
</protein>
<evidence type="ECO:0000256" key="1">
    <source>
        <dbReference type="ARBA" id="ARBA00022729"/>
    </source>
</evidence>
<dbReference type="eggNOG" id="COG3900">
    <property type="taxonomic scope" value="Bacteria"/>
</dbReference>
<dbReference type="InterPro" id="IPR019207">
    <property type="entry name" value="DUF2092"/>
</dbReference>
<organism evidence="3">
    <name type="scientific">Solibacter usitatus (strain Ellin6076)</name>
    <dbReference type="NCBI Taxonomy" id="234267"/>
    <lineage>
        <taxon>Bacteria</taxon>
        <taxon>Pseudomonadati</taxon>
        <taxon>Acidobacteriota</taxon>
        <taxon>Terriglobia</taxon>
        <taxon>Bryobacterales</taxon>
        <taxon>Solibacteraceae</taxon>
        <taxon>Candidatus Solibacter</taxon>
    </lineage>
</organism>
<accession>Q01VF2</accession>
<dbReference type="Gene3D" id="2.50.20.10">
    <property type="entry name" value="Lipoprotein localisation LolA/LolB/LppX"/>
    <property type="match status" value="1"/>
</dbReference>
<dbReference type="Pfam" id="PF09865">
    <property type="entry name" value="DUF2092"/>
    <property type="match status" value="1"/>
</dbReference>
<reference evidence="3" key="1">
    <citation type="submission" date="2006-10" db="EMBL/GenBank/DDBJ databases">
        <title>Complete sequence of Solibacter usitatus Ellin6076.</title>
        <authorList>
            <consortium name="US DOE Joint Genome Institute"/>
            <person name="Copeland A."/>
            <person name="Lucas S."/>
            <person name="Lapidus A."/>
            <person name="Barry K."/>
            <person name="Detter J.C."/>
            <person name="Glavina del Rio T."/>
            <person name="Hammon N."/>
            <person name="Israni S."/>
            <person name="Dalin E."/>
            <person name="Tice H."/>
            <person name="Pitluck S."/>
            <person name="Thompson L.S."/>
            <person name="Brettin T."/>
            <person name="Bruce D."/>
            <person name="Han C."/>
            <person name="Tapia R."/>
            <person name="Gilna P."/>
            <person name="Schmutz J."/>
            <person name="Larimer F."/>
            <person name="Land M."/>
            <person name="Hauser L."/>
            <person name="Kyrpides N."/>
            <person name="Mikhailova N."/>
            <person name="Janssen P.H."/>
            <person name="Kuske C.R."/>
            <person name="Richardson P."/>
        </authorList>
    </citation>
    <scope>NUCLEOTIDE SEQUENCE</scope>
    <source>
        <strain evidence="3">Ellin6076</strain>
    </source>
</reference>
<dbReference type="AlphaFoldDB" id="Q01VF2"/>
<name>Q01VF2_SOLUE</name>
<dbReference type="HOGENOM" id="CLU_078459_0_0_0"/>
<dbReference type="KEGG" id="sus:Acid_5414"/>